<evidence type="ECO:0000313" key="1">
    <source>
        <dbReference type="EMBL" id="HHO74133.1"/>
    </source>
</evidence>
<gene>
    <name evidence="1" type="ORF">ENN04_05765</name>
</gene>
<name>A0A7C5X151_9AQUI</name>
<dbReference type="EMBL" id="DSAC01000070">
    <property type="protein sequence ID" value="HHO74133.1"/>
    <property type="molecule type" value="Genomic_DNA"/>
</dbReference>
<dbReference type="AlphaFoldDB" id="A0A7C5X151"/>
<accession>A0A7C5X151</accession>
<sequence>MAVNSFRNSSPPYRRWRLLAELVKTALEKGYRKKTHIARYLGCTRDRVKKFKSFLQKHGYDLLDLLNRYEEVIAFLKDHAKGGNKWHKKDKSAWIQEWQRRKEEYIQIRKKEASLRREKKRAEMEAQGTNPDRWRRVPVQLLPINLWGTF</sequence>
<proteinExistence type="predicted"/>
<comment type="caution">
    <text evidence="1">The sequence shown here is derived from an EMBL/GenBank/DDBJ whole genome shotgun (WGS) entry which is preliminary data.</text>
</comment>
<organism evidence="1">
    <name type="scientific">Thermocrinis ruber</name>
    <dbReference type="NCBI Taxonomy" id="75906"/>
    <lineage>
        <taxon>Bacteria</taxon>
        <taxon>Pseudomonadati</taxon>
        <taxon>Aquificota</taxon>
        <taxon>Aquificia</taxon>
        <taxon>Aquificales</taxon>
        <taxon>Aquificaceae</taxon>
        <taxon>Thermocrinis</taxon>
    </lineage>
</organism>
<protein>
    <submittedName>
        <fullName evidence="1">Uncharacterized protein</fullName>
    </submittedName>
</protein>
<reference evidence="1" key="1">
    <citation type="journal article" date="2020" name="mSystems">
        <title>Genome- and Community-Level Interaction Insights into Carbon Utilization and Element Cycling Functions of Hydrothermarchaeota in Hydrothermal Sediment.</title>
        <authorList>
            <person name="Zhou Z."/>
            <person name="Liu Y."/>
            <person name="Xu W."/>
            <person name="Pan J."/>
            <person name="Luo Z.H."/>
            <person name="Li M."/>
        </authorList>
    </citation>
    <scope>NUCLEOTIDE SEQUENCE [LARGE SCALE GENOMIC DNA]</scope>
    <source>
        <strain evidence="1">SpSt-114</strain>
    </source>
</reference>